<sequence length="150" mass="16833">MIGFELKARGSYGFKQSRSAWTEGSLIALKAVALADNFANKTQQTARNGALTQIEEQFKKIADARFGAICSFGLDFTLFLEGDIKLKYFFDSRKNSSQIQSEFLNALRGQTAKLGDQVVIYMAQTIEDFVTTVFDKTDEEELILHINVDL</sequence>
<reference evidence="1" key="1">
    <citation type="submission" date="2023-07" db="EMBL/GenBank/DDBJ databases">
        <title>Sorghum-associated microbial communities from plants grown in Nebraska, USA.</title>
        <authorList>
            <person name="Schachtman D."/>
        </authorList>
    </citation>
    <scope>NUCLEOTIDE SEQUENCE</scope>
    <source>
        <strain evidence="1">DS3754</strain>
    </source>
</reference>
<dbReference type="Proteomes" id="UP001242045">
    <property type="component" value="Unassembled WGS sequence"/>
</dbReference>
<accession>A0AAW8D6R3</accession>
<dbReference type="AlphaFoldDB" id="A0AAW8D6R3"/>
<comment type="caution">
    <text evidence="1">The sequence shown here is derived from an EMBL/GenBank/DDBJ whole genome shotgun (WGS) entry which is preliminary data.</text>
</comment>
<organism evidence="1 2">
    <name type="scientific">Variovorax boronicumulans</name>
    <dbReference type="NCBI Taxonomy" id="436515"/>
    <lineage>
        <taxon>Bacteria</taxon>
        <taxon>Pseudomonadati</taxon>
        <taxon>Pseudomonadota</taxon>
        <taxon>Betaproteobacteria</taxon>
        <taxon>Burkholderiales</taxon>
        <taxon>Comamonadaceae</taxon>
        <taxon>Variovorax</taxon>
    </lineage>
</organism>
<evidence type="ECO:0000313" key="1">
    <source>
        <dbReference type="EMBL" id="MDP9896732.1"/>
    </source>
</evidence>
<dbReference type="EMBL" id="JAUSRD010000020">
    <property type="protein sequence ID" value="MDP9896732.1"/>
    <property type="molecule type" value="Genomic_DNA"/>
</dbReference>
<gene>
    <name evidence="1" type="ORF">J2W31_005868</name>
</gene>
<name>A0AAW8D6R3_9BURK</name>
<protein>
    <submittedName>
        <fullName evidence="1">Uncharacterized protein</fullName>
    </submittedName>
</protein>
<evidence type="ECO:0000313" key="2">
    <source>
        <dbReference type="Proteomes" id="UP001242045"/>
    </source>
</evidence>
<dbReference type="RefSeq" id="WP_307604496.1">
    <property type="nucleotide sequence ID" value="NZ_JAUSRD010000020.1"/>
</dbReference>
<proteinExistence type="predicted"/>